<dbReference type="Proteomes" id="UP000689967">
    <property type="component" value="Unassembled WGS sequence"/>
</dbReference>
<dbReference type="RefSeq" id="WP_216877788.1">
    <property type="nucleotide sequence ID" value="NZ_JAERQM010000005.1"/>
</dbReference>
<feature type="region of interest" description="Disordered" evidence="1">
    <location>
        <begin position="1"/>
        <end position="25"/>
    </location>
</feature>
<sequence length="153" mass="16302">MPFDRRRPREPHFGPPNEAQAATGDVEDRAAITALAPESSPGSPPSWLKIGAVVLCAFGVLAAAPPFVEGADSNCKAVELRALTIGTAHIPRSTVLADIVVENFRRSLATGEVATAIARRRFPSLPAPLSCAGMFWRSYLDPAPLQFVASPRQ</sequence>
<accession>A0ABS6HAT2</accession>
<evidence type="ECO:0000313" key="3">
    <source>
        <dbReference type="Proteomes" id="UP000689967"/>
    </source>
</evidence>
<gene>
    <name evidence="2" type="ORF">JJQ90_18870</name>
</gene>
<feature type="compositionally biased region" description="Basic and acidic residues" evidence="1">
    <location>
        <begin position="1"/>
        <end position="12"/>
    </location>
</feature>
<proteinExistence type="predicted"/>
<dbReference type="EMBL" id="JAERQM010000005">
    <property type="protein sequence ID" value="MBU8545793.1"/>
    <property type="molecule type" value="Genomic_DNA"/>
</dbReference>
<evidence type="ECO:0000313" key="2">
    <source>
        <dbReference type="EMBL" id="MBU8545793.1"/>
    </source>
</evidence>
<organism evidence="2 3">
    <name type="scientific">Falsiroseomonas oleicola</name>
    <dbReference type="NCBI Taxonomy" id="2801474"/>
    <lineage>
        <taxon>Bacteria</taxon>
        <taxon>Pseudomonadati</taxon>
        <taxon>Pseudomonadota</taxon>
        <taxon>Alphaproteobacteria</taxon>
        <taxon>Acetobacterales</taxon>
        <taxon>Roseomonadaceae</taxon>
        <taxon>Falsiroseomonas</taxon>
    </lineage>
</organism>
<evidence type="ECO:0000256" key="1">
    <source>
        <dbReference type="SAM" id="MobiDB-lite"/>
    </source>
</evidence>
<keyword evidence="3" id="KW-1185">Reference proteome</keyword>
<evidence type="ECO:0008006" key="4">
    <source>
        <dbReference type="Google" id="ProtNLM"/>
    </source>
</evidence>
<name>A0ABS6HAT2_9PROT</name>
<reference evidence="2 3" key="1">
    <citation type="submission" date="2021-01" db="EMBL/GenBank/DDBJ databases">
        <title>Roseomonas sp. nov, a bacterium isolated from an oil production mixture in Yumen Oilfield.</title>
        <authorList>
            <person name="Wu D."/>
        </authorList>
    </citation>
    <scope>NUCLEOTIDE SEQUENCE [LARGE SCALE GENOMIC DNA]</scope>
    <source>
        <strain evidence="2 3">ROY-5-3</strain>
    </source>
</reference>
<comment type="caution">
    <text evidence="2">The sequence shown here is derived from an EMBL/GenBank/DDBJ whole genome shotgun (WGS) entry which is preliminary data.</text>
</comment>
<protein>
    <recommendedName>
        <fullName evidence="4">Cell wall hydrolase SleB domain-containing protein</fullName>
    </recommendedName>
</protein>